<dbReference type="AlphaFoldDB" id="A0A098G4U3"/>
<sequence length="79" mass="9246">MVDFKIGEQVWIINFEVEDDFYLLSKQTITDLLEEQVECEDEFNTFHVSYEDVYRSKSEALNVMISKLQELSAECEAIG</sequence>
<dbReference type="Proteomes" id="UP000032430">
    <property type="component" value="Chromosome I"/>
</dbReference>
<accession>A0A098G4U3</accession>
<evidence type="ECO:0000313" key="1">
    <source>
        <dbReference type="EMBL" id="CEG56986.1"/>
    </source>
</evidence>
<name>A0A098G4U3_9GAMM</name>
<dbReference type="KEGG" id="lfa:LFA_1576"/>
<reference evidence="2" key="1">
    <citation type="submission" date="2014-09" db="EMBL/GenBank/DDBJ databases">
        <authorList>
            <person name="Gomez-Valero L."/>
        </authorList>
    </citation>
    <scope>NUCLEOTIDE SEQUENCE [LARGE SCALE GENOMIC DNA]</scope>
    <source>
        <strain evidence="2">ATCC700992</strain>
    </source>
</reference>
<dbReference type="OrthoDB" id="5638829at2"/>
<proteinExistence type="predicted"/>
<dbReference type="EMBL" id="LN614827">
    <property type="protein sequence ID" value="CEG56986.1"/>
    <property type="molecule type" value="Genomic_DNA"/>
</dbReference>
<gene>
    <name evidence="1" type="ORF">LFA_1576</name>
</gene>
<keyword evidence="2" id="KW-1185">Reference proteome</keyword>
<dbReference type="HOGENOM" id="CLU_2649985_0_0_6"/>
<dbReference type="RefSeq" id="WP_045095558.1">
    <property type="nucleotide sequence ID" value="NZ_LN614827.1"/>
</dbReference>
<protein>
    <submittedName>
        <fullName evidence="1">Uncharacterized protein</fullName>
    </submittedName>
</protein>
<evidence type="ECO:0000313" key="2">
    <source>
        <dbReference type="Proteomes" id="UP000032430"/>
    </source>
</evidence>
<organism evidence="1 2">
    <name type="scientific">Legionella fallonii LLAP-10</name>
    <dbReference type="NCBI Taxonomy" id="1212491"/>
    <lineage>
        <taxon>Bacteria</taxon>
        <taxon>Pseudomonadati</taxon>
        <taxon>Pseudomonadota</taxon>
        <taxon>Gammaproteobacteria</taxon>
        <taxon>Legionellales</taxon>
        <taxon>Legionellaceae</taxon>
        <taxon>Legionella</taxon>
    </lineage>
</organism>